<dbReference type="EMBL" id="OZ023719">
    <property type="protein sequence ID" value="CAK9868222.1"/>
    <property type="molecule type" value="Genomic_DNA"/>
</dbReference>
<name>A0ABP1B052_9BRYO</name>
<sequence length="169" mass="18758">MPIRRTQERGFSTKEKRFGVREKAVSRFRPQTASLVQGGMKLSATNSASDRRLYAASGDDLRFWWKAVSGVGPGTQFGPQRDYSSGVREARRYAAFGKWKRVGLYTAVVVGGRAVCLRLPRVYHKHTFLLFSCLFACAPSRSAPAAAAAATLPAAHARRAMQIFIPRHR</sequence>
<keyword evidence="2" id="KW-1185">Reference proteome</keyword>
<proteinExistence type="predicted"/>
<accession>A0ABP1B052</accession>
<protein>
    <submittedName>
        <fullName evidence="1">Uncharacterized protein</fullName>
    </submittedName>
</protein>
<dbReference type="Proteomes" id="UP001497522">
    <property type="component" value="Chromosome 18"/>
</dbReference>
<reference evidence="1" key="1">
    <citation type="submission" date="2024-03" db="EMBL/GenBank/DDBJ databases">
        <authorList>
            <consortium name="ELIXIR-Norway"/>
            <consortium name="Elixir Norway"/>
        </authorList>
    </citation>
    <scope>NUCLEOTIDE SEQUENCE</scope>
</reference>
<evidence type="ECO:0000313" key="2">
    <source>
        <dbReference type="Proteomes" id="UP001497522"/>
    </source>
</evidence>
<gene>
    <name evidence="1" type="ORF">CSSPJE1EN2_LOCUS11217</name>
</gene>
<organism evidence="1 2">
    <name type="scientific">Sphagnum jensenii</name>
    <dbReference type="NCBI Taxonomy" id="128206"/>
    <lineage>
        <taxon>Eukaryota</taxon>
        <taxon>Viridiplantae</taxon>
        <taxon>Streptophyta</taxon>
        <taxon>Embryophyta</taxon>
        <taxon>Bryophyta</taxon>
        <taxon>Sphagnophytina</taxon>
        <taxon>Sphagnopsida</taxon>
        <taxon>Sphagnales</taxon>
        <taxon>Sphagnaceae</taxon>
        <taxon>Sphagnum</taxon>
    </lineage>
</organism>
<evidence type="ECO:0000313" key="1">
    <source>
        <dbReference type="EMBL" id="CAK9868222.1"/>
    </source>
</evidence>